<dbReference type="SUPFAM" id="SSF51621">
    <property type="entry name" value="Phosphoenolpyruvate/pyruvate domain"/>
    <property type="match status" value="1"/>
</dbReference>
<evidence type="ECO:0000256" key="3">
    <source>
        <dbReference type="ARBA" id="ARBA00022842"/>
    </source>
</evidence>
<proteinExistence type="predicted"/>
<dbReference type="Proteomes" id="UP000319941">
    <property type="component" value="Unassembled WGS sequence"/>
</dbReference>
<evidence type="ECO:0000256" key="2">
    <source>
        <dbReference type="ARBA" id="ARBA00022723"/>
    </source>
</evidence>
<evidence type="ECO:0000256" key="4">
    <source>
        <dbReference type="PIRSR" id="PIRSR015582-2"/>
    </source>
</evidence>
<dbReference type="PIRSF" id="PIRSF015582">
    <property type="entry name" value="Cit_lyase_B"/>
    <property type="match status" value="1"/>
</dbReference>
<keyword evidence="6" id="KW-1185">Reference proteome</keyword>
<dbReference type="OrthoDB" id="348111at2"/>
<comment type="caution">
    <text evidence="5">The sequence shown here is derived from an EMBL/GenBank/DDBJ whole genome shotgun (WGS) entry which is preliminary data.</text>
</comment>
<evidence type="ECO:0000256" key="1">
    <source>
        <dbReference type="ARBA" id="ARBA00001946"/>
    </source>
</evidence>
<accession>A0A558HLR4</accession>
<evidence type="ECO:0000313" key="6">
    <source>
        <dbReference type="Proteomes" id="UP000319941"/>
    </source>
</evidence>
<dbReference type="STRING" id="553385.GCA_000591415_02798"/>
<dbReference type="RefSeq" id="WP_144727510.1">
    <property type="nucleotide sequence ID" value="NZ_CAWOWR010000116.1"/>
</dbReference>
<dbReference type="Pfam" id="PF15617">
    <property type="entry name" value="C-C_Bond_Lyase"/>
    <property type="match status" value="1"/>
</dbReference>
<dbReference type="GO" id="GO:0006107">
    <property type="term" value="P:oxaloacetate metabolic process"/>
    <property type="evidence" value="ECO:0007669"/>
    <property type="project" value="TreeGrafter"/>
</dbReference>
<dbReference type="Gene3D" id="3.20.20.60">
    <property type="entry name" value="Phosphoenolpyruvate-binding domains"/>
    <property type="match status" value="1"/>
</dbReference>
<dbReference type="InterPro" id="IPR039480">
    <property type="entry name" value="C-C_Bond_Lyase-like"/>
</dbReference>
<keyword evidence="2 4" id="KW-0479">Metal-binding</keyword>
<reference evidence="5 6" key="1">
    <citation type="submission" date="2019-07" db="EMBL/GenBank/DDBJ databases">
        <title>Diversity of Bacteria from Kongsfjorden, Arctic.</title>
        <authorList>
            <person name="Yu Y."/>
        </authorList>
    </citation>
    <scope>NUCLEOTIDE SEQUENCE [LARGE SCALE GENOMIC DNA]</scope>
    <source>
        <strain evidence="5 6">SM1923</strain>
    </source>
</reference>
<dbReference type="GO" id="GO:0003824">
    <property type="term" value="F:catalytic activity"/>
    <property type="evidence" value="ECO:0007669"/>
    <property type="project" value="InterPro"/>
</dbReference>
<sequence length="291" mass="31892">MNELYGHLGASLYVPATHKSLDSILSEGCHTARSLIICTEDAVIDSEVTWAVRRLIKALKTAPLDVPFLRFVRPRSPLVLQQIIASPEAMARIDGVVVPKFDAETAPAWQVVLEMAPTLAIMPTLETLALFRDSTTDALLEAIQALSNPVIALRIGANDLLGAIGLKRQSGQTIYDTPLRGTLERIITTFRPAGYELAAPVCDLIDETDTLSREITQDIAWGFYAKTCIHPSQIDVVEAHFAHALSRQKAQADALLHSDTAVFRHDGQMMEQTCHATWARRISSLNVNATS</sequence>
<comment type="cofactor">
    <cofactor evidence="1">
        <name>Mg(2+)</name>
        <dbReference type="ChEBI" id="CHEBI:18420"/>
    </cofactor>
</comment>
<gene>
    <name evidence="5" type="ORF">FQP86_09280</name>
</gene>
<name>A0A558HLR4_9GAMM</name>
<feature type="binding site" evidence="4">
    <location>
        <position position="159"/>
    </location>
    <ligand>
        <name>Mg(2+)</name>
        <dbReference type="ChEBI" id="CHEBI:18420"/>
    </ligand>
</feature>
<dbReference type="InterPro" id="IPR040442">
    <property type="entry name" value="Pyrv_kinase-like_dom_sf"/>
</dbReference>
<dbReference type="AlphaFoldDB" id="A0A558HLR4"/>
<dbReference type="PANTHER" id="PTHR32308:SF10">
    <property type="entry name" value="CITRATE LYASE SUBUNIT BETA"/>
    <property type="match status" value="1"/>
</dbReference>
<dbReference type="EMBL" id="VNFH01000006">
    <property type="protein sequence ID" value="TVU70001.1"/>
    <property type="molecule type" value="Genomic_DNA"/>
</dbReference>
<organism evidence="5 6">
    <name type="scientific">Cobetia crustatorum</name>
    <dbReference type="NCBI Taxonomy" id="553385"/>
    <lineage>
        <taxon>Bacteria</taxon>
        <taxon>Pseudomonadati</taxon>
        <taxon>Pseudomonadota</taxon>
        <taxon>Gammaproteobacteria</taxon>
        <taxon>Oceanospirillales</taxon>
        <taxon>Halomonadaceae</taxon>
        <taxon>Cobetia</taxon>
    </lineage>
</organism>
<protein>
    <submittedName>
        <fullName evidence="5">ATP/GTP-binding protein</fullName>
    </submittedName>
</protein>
<evidence type="ECO:0000313" key="5">
    <source>
        <dbReference type="EMBL" id="TVU70001.1"/>
    </source>
</evidence>
<keyword evidence="3 4" id="KW-0460">Magnesium</keyword>
<dbReference type="GO" id="GO:0000287">
    <property type="term" value="F:magnesium ion binding"/>
    <property type="evidence" value="ECO:0007669"/>
    <property type="project" value="TreeGrafter"/>
</dbReference>
<dbReference type="PANTHER" id="PTHR32308">
    <property type="entry name" value="LYASE BETA SUBUNIT, PUTATIVE (AFU_ORTHOLOGUE AFUA_4G13030)-RELATED"/>
    <property type="match status" value="1"/>
</dbReference>
<dbReference type="InterPro" id="IPR011206">
    <property type="entry name" value="Citrate_lyase_beta/mcl1/mcl2"/>
</dbReference>
<dbReference type="InterPro" id="IPR015813">
    <property type="entry name" value="Pyrv/PenolPyrv_kinase-like_dom"/>
</dbReference>